<dbReference type="PANTHER" id="PTHR43289">
    <property type="entry name" value="MITOGEN-ACTIVATED PROTEIN KINASE KINASE KINASE 20-RELATED"/>
    <property type="match status" value="1"/>
</dbReference>
<accession>A0ABV1ZZW9</accession>
<dbReference type="Gene3D" id="1.10.510.10">
    <property type="entry name" value="Transferase(Phosphotransferase) domain 1"/>
    <property type="match status" value="1"/>
</dbReference>
<evidence type="ECO:0000256" key="1">
    <source>
        <dbReference type="ARBA" id="ARBA00022679"/>
    </source>
</evidence>
<feature type="domain" description="Protein kinase" evidence="7">
    <location>
        <begin position="15"/>
        <end position="277"/>
    </location>
</feature>
<dbReference type="PROSITE" id="PS50011">
    <property type="entry name" value="PROTEIN_KINASE_DOM"/>
    <property type="match status" value="1"/>
</dbReference>
<dbReference type="Gene3D" id="2.130.10.10">
    <property type="entry name" value="YVTN repeat-like/Quinoprotein amine dehydrogenase"/>
    <property type="match status" value="2"/>
</dbReference>
<dbReference type="RefSeq" id="WP_352985377.1">
    <property type="nucleotide sequence ID" value="NZ_JBEQNA010000012.1"/>
</dbReference>
<evidence type="ECO:0000256" key="3">
    <source>
        <dbReference type="ARBA" id="ARBA00022777"/>
    </source>
</evidence>
<dbReference type="InterPro" id="IPR008271">
    <property type="entry name" value="Ser/Thr_kinase_AS"/>
</dbReference>
<keyword evidence="1 8" id="KW-0808">Transferase</keyword>
<dbReference type="CDD" id="cd14014">
    <property type="entry name" value="STKc_PknB_like"/>
    <property type="match status" value="1"/>
</dbReference>
<evidence type="ECO:0000256" key="4">
    <source>
        <dbReference type="ARBA" id="ARBA00022840"/>
    </source>
</evidence>
<dbReference type="EMBL" id="JBEQNB010000013">
    <property type="protein sequence ID" value="MES0836588.1"/>
    <property type="molecule type" value="Genomic_DNA"/>
</dbReference>
<dbReference type="SUPFAM" id="SSF50969">
    <property type="entry name" value="YVTN repeat-like/Quinoprotein amine dehydrogenase"/>
    <property type="match status" value="1"/>
</dbReference>
<dbReference type="PANTHER" id="PTHR43289:SF34">
    <property type="entry name" value="SERINE_THREONINE-PROTEIN KINASE YBDM-RELATED"/>
    <property type="match status" value="1"/>
</dbReference>
<evidence type="ECO:0000313" key="8">
    <source>
        <dbReference type="EMBL" id="MES0836588.1"/>
    </source>
</evidence>
<dbReference type="EC" id="2.7.11.1" evidence="8"/>
<sequence>MQPLALGDPRHIGPHRILARLGAGGMGKVYLARTPDGHLCALKVVMDDLAGDARFRARFAREIRTARHVHGPFTPSLVDADPEALVPWMATEYVPGPTLKEAVASGGPLSAESLIVLATGLVRALEAIEEAGLVHRDLKPGNILLSPRGPQVIDFGIARAVEGTALTRTGQTFGTPAYASPEQIAGADLSVRSDVFSLAGSVVFAASGQPPFGRGRPADVLRRVVFEEADLAPVPQGPLRDILAHCLAKDPAQRPDAAGLRRRLEALPTPDAAHGWLPPPVAEQIERSREQSRRADAGEPLDASEDGASDTPDRGTAPPLGPDYPGAPAPEPPHPLWRRRPVAVTTAALAALAVLGGGAYTLTDLPAGADGGGGDTAADTGTHPLEEAFARDDTGPDLMAVDRLAFSPDGELLYAIGYYALSVWDWRAGELVGVVDPAPRGAGIGGDGSLALAYDDSVQIWNDGEDSPAAELGGDDDRGFYALPVFSPDGSTVTALAEGSPDAGRGYFLQAWDVGTGETAFEVPLPGMLTDLEYSADGGFLVGRVSGPDPDQSSGVAVWDARTGAWLHRFENAEHLDFALPPRNPGTMALLQGPDRVSLVDLGTGRAVLPLEPPGEGHDASTDLVYSPDGSVLYAGVDDPADPGGARGSAWDTATGELLHDGELLLSDPVAVHPEGEVVASATGSSGPLLILDGENLAVVDELS</sequence>
<dbReference type="Proteomes" id="UP001432401">
    <property type="component" value="Unassembled WGS sequence"/>
</dbReference>
<organism evidence="8 9">
    <name type="scientific">Nocardiopsis tropica</name>
    <dbReference type="NCBI Taxonomy" id="109330"/>
    <lineage>
        <taxon>Bacteria</taxon>
        <taxon>Bacillati</taxon>
        <taxon>Actinomycetota</taxon>
        <taxon>Actinomycetes</taxon>
        <taxon>Streptosporangiales</taxon>
        <taxon>Nocardiopsidaceae</taxon>
        <taxon>Nocardiopsis</taxon>
    </lineage>
</organism>
<keyword evidence="4 5" id="KW-0067">ATP-binding</keyword>
<feature type="compositionally biased region" description="Pro residues" evidence="6">
    <location>
        <begin position="319"/>
        <end position="335"/>
    </location>
</feature>
<name>A0ABV1ZZW9_9ACTN</name>
<feature type="region of interest" description="Disordered" evidence="6">
    <location>
        <begin position="284"/>
        <end position="337"/>
    </location>
</feature>
<evidence type="ECO:0000313" key="9">
    <source>
        <dbReference type="Proteomes" id="UP001432401"/>
    </source>
</evidence>
<keyword evidence="2 5" id="KW-0547">Nucleotide-binding</keyword>
<protein>
    <submittedName>
        <fullName evidence="8">Serine/threonine-protein kinase</fullName>
        <ecNumber evidence="8">2.7.11.1</ecNumber>
    </submittedName>
</protein>
<gene>
    <name evidence="8" type="ORF">ABUK86_22610</name>
</gene>
<dbReference type="InterPro" id="IPR015943">
    <property type="entry name" value="WD40/YVTN_repeat-like_dom_sf"/>
</dbReference>
<dbReference type="InterPro" id="IPR011044">
    <property type="entry name" value="Quino_amine_DH_bsu"/>
</dbReference>
<evidence type="ECO:0000256" key="5">
    <source>
        <dbReference type="PROSITE-ProRule" id="PRU10141"/>
    </source>
</evidence>
<keyword evidence="9" id="KW-1185">Reference proteome</keyword>
<evidence type="ECO:0000259" key="7">
    <source>
        <dbReference type="PROSITE" id="PS50011"/>
    </source>
</evidence>
<feature type="binding site" evidence="5">
    <location>
        <position position="43"/>
    </location>
    <ligand>
        <name>ATP</name>
        <dbReference type="ChEBI" id="CHEBI:30616"/>
    </ligand>
</feature>
<dbReference type="InterPro" id="IPR017441">
    <property type="entry name" value="Protein_kinase_ATP_BS"/>
</dbReference>
<dbReference type="GO" id="GO:0004674">
    <property type="term" value="F:protein serine/threonine kinase activity"/>
    <property type="evidence" value="ECO:0007669"/>
    <property type="project" value="UniProtKB-EC"/>
</dbReference>
<dbReference type="InterPro" id="IPR011009">
    <property type="entry name" value="Kinase-like_dom_sf"/>
</dbReference>
<evidence type="ECO:0000256" key="6">
    <source>
        <dbReference type="SAM" id="MobiDB-lite"/>
    </source>
</evidence>
<keyword evidence="3 8" id="KW-0418">Kinase</keyword>
<comment type="caution">
    <text evidence="8">The sequence shown here is derived from an EMBL/GenBank/DDBJ whole genome shotgun (WGS) entry which is preliminary data.</text>
</comment>
<dbReference type="PROSITE" id="PS00108">
    <property type="entry name" value="PROTEIN_KINASE_ST"/>
    <property type="match status" value="1"/>
</dbReference>
<dbReference type="PROSITE" id="PS00107">
    <property type="entry name" value="PROTEIN_KINASE_ATP"/>
    <property type="match status" value="1"/>
</dbReference>
<reference evidence="8 9" key="1">
    <citation type="submission" date="2024-06" db="EMBL/GenBank/DDBJ databases">
        <authorList>
            <person name="Bataeva Y.V."/>
            <person name="Grigorian L.N."/>
            <person name="Solomentsev V.I."/>
        </authorList>
    </citation>
    <scope>NUCLEOTIDE SEQUENCE [LARGE SCALE GENOMIC DNA]</scope>
    <source>
        <strain evidence="9">SCPM-O-B-12605 (RCAM04882)</strain>
    </source>
</reference>
<dbReference type="SMART" id="SM00220">
    <property type="entry name" value="S_TKc"/>
    <property type="match status" value="1"/>
</dbReference>
<proteinExistence type="predicted"/>
<dbReference type="InterPro" id="IPR000719">
    <property type="entry name" value="Prot_kinase_dom"/>
</dbReference>
<dbReference type="SUPFAM" id="SSF56112">
    <property type="entry name" value="Protein kinase-like (PK-like)"/>
    <property type="match status" value="1"/>
</dbReference>
<evidence type="ECO:0000256" key="2">
    <source>
        <dbReference type="ARBA" id="ARBA00022741"/>
    </source>
</evidence>
<feature type="compositionally biased region" description="Basic and acidic residues" evidence="6">
    <location>
        <begin position="284"/>
        <end position="297"/>
    </location>
</feature>
<dbReference type="Pfam" id="PF00069">
    <property type="entry name" value="Pkinase"/>
    <property type="match status" value="1"/>
</dbReference>
<dbReference type="Gene3D" id="3.30.200.20">
    <property type="entry name" value="Phosphorylase Kinase, domain 1"/>
    <property type="match status" value="1"/>
</dbReference>